<organism evidence="1 2">
    <name type="scientific">Xylanibacter ruminicola</name>
    <name type="common">Prevotella ruminicola</name>
    <dbReference type="NCBI Taxonomy" id="839"/>
    <lineage>
        <taxon>Bacteria</taxon>
        <taxon>Pseudomonadati</taxon>
        <taxon>Bacteroidota</taxon>
        <taxon>Bacteroidia</taxon>
        <taxon>Bacteroidales</taxon>
        <taxon>Prevotellaceae</taxon>
        <taxon>Xylanibacter</taxon>
    </lineage>
</organism>
<evidence type="ECO:0000313" key="1">
    <source>
        <dbReference type="EMBL" id="SEA03276.1"/>
    </source>
</evidence>
<dbReference type="Proteomes" id="UP000182257">
    <property type="component" value="Unassembled WGS sequence"/>
</dbReference>
<dbReference type="EMBL" id="FNRF01000001">
    <property type="protein sequence ID" value="SEA03276.1"/>
    <property type="molecule type" value="Genomic_DNA"/>
</dbReference>
<evidence type="ECO:0000313" key="2">
    <source>
        <dbReference type="Proteomes" id="UP000182257"/>
    </source>
</evidence>
<name>A0A1H3XV80_XYLRU</name>
<proteinExistence type="predicted"/>
<dbReference type="PROSITE" id="PS51257">
    <property type="entry name" value="PROKAR_LIPOPROTEIN"/>
    <property type="match status" value="1"/>
</dbReference>
<accession>A0A1H3XV80</accession>
<dbReference type="RefSeq" id="WP_074760382.1">
    <property type="nucleotide sequence ID" value="NZ_FNRF01000001.1"/>
</dbReference>
<reference evidence="1 2" key="1">
    <citation type="submission" date="2016-10" db="EMBL/GenBank/DDBJ databases">
        <authorList>
            <person name="de Groot N.N."/>
        </authorList>
    </citation>
    <scope>NUCLEOTIDE SEQUENCE [LARGE SCALE GENOMIC DNA]</scope>
    <source>
        <strain evidence="1 2">D31d</strain>
    </source>
</reference>
<dbReference type="AlphaFoldDB" id="A0A1H3XV80"/>
<sequence>MKNYIKNNAAMLMMAVAVMGGMTSCEEHTDEFDGSLRVGNILLADNSVVSPQGYDADGQQAVGVIFYCNRDTALVVSTHELGSYAYADSLGTVGSVDSDSRTLCGAENTAALLVSEIPTPAAEAVAGFRSPMASWALPSAGELRALASMLPVVENSMRMIGGEPFSDGQYVSSTQDGSSSESEQMYYLSVAVRSGFVTSTIKTTPGRVRPVLRIR</sequence>
<evidence type="ECO:0008006" key="3">
    <source>
        <dbReference type="Google" id="ProtNLM"/>
    </source>
</evidence>
<protein>
    <recommendedName>
        <fullName evidence="3">DUF1566 domain-containing protein</fullName>
    </recommendedName>
</protein>
<dbReference type="OrthoDB" id="1067349at2"/>
<gene>
    <name evidence="1" type="ORF">SAMN05216462_0379</name>
</gene>